<organism evidence="1 2">
    <name type="scientific">Brassica carinata</name>
    <name type="common">Ethiopian mustard</name>
    <name type="synonym">Abyssinian cabbage</name>
    <dbReference type="NCBI Taxonomy" id="52824"/>
    <lineage>
        <taxon>Eukaryota</taxon>
        <taxon>Viridiplantae</taxon>
        <taxon>Streptophyta</taxon>
        <taxon>Embryophyta</taxon>
        <taxon>Tracheophyta</taxon>
        <taxon>Spermatophyta</taxon>
        <taxon>Magnoliopsida</taxon>
        <taxon>eudicotyledons</taxon>
        <taxon>Gunneridae</taxon>
        <taxon>Pentapetalae</taxon>
        <taxon>rosids</taxon>
        <taxon>malvids</taxon>
        <taxon>Brassicales</taxon>
        <taxon>Brassicaceae</taxon>
        <taxon>Brassiceae</taxon>
        <taxon>Brassica</taxon>
    </lineage>
</organism>
<accession>A0A8X7RRK9</accession>
<protein>
    <submittedName>
        <fullName evidence="1">Uncharacterized protein</fullName>
    </submittedName>
</protein>
<dbReference type="Proteomes" id="UP000886595">
    <property type="component" value="Unassembled WGS sequence"/>
</dbReference>
<proteinExistence type="predicted"/>
<evidence type="ECO:0000313" key="1">
    <source>
        <dbReference type="EMBL" id="KAG2293000.1"/>
    </source>
</evidence>
<evidence type="ECO:0000313" key="2">
    <source>
        <dbReference type="Proteomes" id="UP000886595"/>
    </source>
</evidence>
<name>A0A8X7RRK9_BRACI</name>
<reference evidence="1 2" key="1">
    <citation type="submission" date="2020-02" db="EMBL/GenBank/DDBJ databases">
        <authorList>
            <person name="Ma Q."/>
            <person name="Huang Y."/>
            <person name="Song X."/>
            <person name="Pei D."/>
        </authorList>
    </citation>
    <scope>NUCLEOTIDE SEQUENCE [LARGE SCALE GENOMIC DNA]</scope>
    <source>
        <strain evidence="1">Sxm20200214</strain>
        <tissue evidence="1">Leaf</tissue>
    </source>
</reference>
<dbReference type="OrthoDB" id="1433654at2759"/>
<gene>
    <name evidence="1" type="ORF">Bca52824_039669</name>
</gene>
<dbReference type="EMBL" id="JAAMPC010000009">
    <property type="protein sequence ID" value="KAG2293000.1"/>
    <property type="molecule type" value="Genomic_DNA"/>
</dbReference>
<comment type="caution">
    <text evidence="1">The sequence shown here is derived from an EMBL/GenBank/DDBJ whole genome shotgun (WGS) entry which is preliminary data.</text>
</comment>
<sequence>MQVSERIKLIRGIISRWNKEHQANSRVLIDQKRHELEEAQSSTTNDIELIHRVTEDLKKAYRAEEAYWRQRSRLLWLRLGDRNSGFFHAATKNRKRANALTVIEDGSGNPVFQEGEIAQLTLFEKSRVSSKRASCHRV</sequence>
<keyword evidence="2" id="KW-1185">Reference proteome</keyword>
<dbReference type="AlphaFoldDB" id="A0A8X7RRK9"/>